<dbReference type="InterPro" id="IPR005234">
    <property type="entry name" value="ScpB_csome_segregation"/>
</dbReference>
<keyword evidence="2" id="KW-0132">Cell division</keyword>
<sequence length="330" mass="37279">MNDEFDDDALDEAPHLSGFDHFPDQDNARQQVVEAALFAAGRPLTVDELRGLFGEDLPVSGREIQAILQRLEAQNGERGIELVKVARGYRYQTKKGLHPWLSRLWEERPKKYSRALLETLALIAYRQPITRGEIEDVRGVSVASNIVRTLLEREWVKVVGHRDVPGRPALFATTQTFLDYFGLASLDDLPPLSEIKTMAELEPELEFDEIDEAEKEVSFSAMLTRLKEEEAAEADHALDEELNEHWQTLDELNEQFEHSLRPPAEDTENAAEDETPENEPESDLVSAPAAETEKREAALTEAEQLAIIQQKLAQQAGLLEQKNTDDDGRE</sequence>
<dbReference type="InterPro" id="IPR036388">
    <property type="entry name" value="WH-like_DNA-bd_sf"/>
</dbReference>
<accession>A0AB38YBR5</accession>
<evidence type="ECO:0000256" key="5">
    <source>
        <dbReference type="SAM" id="MobiDB-lite"/>
    </source>
</evidence>
<evidence type="ECO:0000256" key="4">
    <source>
        <dbReference type="ARBA" id="ARBA00023306"/>
    </source>
</evidence>
<dbReference type="PANTHER" id="PTHR34298">
    <property type="entry name" value="SEGREGATION AND CONDENSATION PROTEIN B"/>
    <property type="match status" value="1"/>
</dbReference>
<dbReference type="Gene3D" id="1.10.10.10">
    <property type="entry name" value="Winged helix-like DNA-binding domain superfamily/Winged helix DNA-binding domain"/>
    <property type="match status" value="2"/>
</dbReference>
<dbReference type="AlphaFoldDB" id="A0AB38YBR5"/>
<name>A0AB38YBR5_9GAMM</name>
<dbReference type="Pfam" id="PF04079">
    <property type="entry name" value="SMC_ScpB"/>
    <property type="match status" value="1"/>
</dbReference>
<dbReference type="GO" id="GO:0051301">
    <property type="term" value="P:cell division"/>
    <property type="evidence" value="ECO:0007669"/>
    <property type="project" value="UniProtKB-KW"/>
</dbReference>
<dbReference type="EMBL" id="CP101717">
    <property type="protein sequence ID" value="WLD56768.1"/>
    <property type="molecule type" value="Genomic_DNA"/>
</dbReference>
<gene>
    <name evidence="6" type="primary">scpB</name>
    <name evidence="6" type="ORF">NFC81_08490</name>
</gene>
<dbReference type="GO" id="GO:0051304">
    <property type="term" value="P:chromosome separation"/>
    <property type="evidence" value="ECO:0007669"/>
    <property type="project" value="InterPro"/>
</dbReference>
<dbReference type="InterPro" id="IPR036390">
    <property type="entry name" value="WH_DNA-bd_sf"/>
</dbReference>
<dbReference type="PANTHER" id="PTHR34298:SF2">
    <property type="entry name" value="SEGREGATION AND CONDENSATION PROTEIN B"/>
    <property type="match status" value="1"/>
</dbReference>
<evidence type="ECO:0000256" key="2">
    <source>
        <dbReference type="ARBA" id="ARBA00022618"/>
    </source>
</evidence>
<keyword evidence="3" id="KW-0159">Chromosome partition</keyword>
<reference evidence="6" key="1">
    <citation type="submission" date="2022-07" db="EMBL/GenBank/DDBJ databases">
        <title>Complete genome sequence of Salinispirillum sp. LH10-3-1 capable of multiple carbohydrate inversion isolated from a soda lake.</title>
        <authorList>
            <person name="Liu J."/>
            <person name="Zhai Y."/>
            <person name="Zhang H."/>
            <person name="Yang H."/>
            <person name="Qu J."/>
            <person name="Li J."/>
        </authorList>
    </citation>
    <scope>NUCLEOTIDE SEQUENCE</scope>
    <source>
        <strain evidence="6">LH 10-3-1</strain>
    </source>
</reference>
<protein>
    <submittedName>
        <fullName evidence="6">SMC-Scp complex subunit ScpB</fullName>
    </submittedName>
</protein>
<keyword evidence="1" id="KW-0963">Cytoplasm</keyword>
<evidence type="ECO:0000256" key="3">
    <source>
        <dbReference type="ARBA" id="ARBA00022829"/>
    </source>
</evidence>
<feature type="compositionally biased region" description="Acidic residues" evidence="5">
    <location>
        <begin position="265"/>
        <end position="282"/>
    </location>
</feature>
<proteinExistence type="predicted"/>
<feature type="region of interest" description="Disordered" evidence="5">
    <location>
        <begin position="262"/>
        <end position="298"/>
    </location>
</feature>
<dbReference type="NCBIfam" id="TIGR00281">
    <property type="entry name" value="SMC-Scp complex subunit ScpB"/>
    <property type="match status" value="1"/>
</dbReference>
<evidence type="ECO:0000313" key="6">
    <source>
        <dbReference type="EMBL" id="WLD56768.1"/>
    </source>
</evidence>
<evidence type="ECO:0000256" key="1">
    <source>
        <dbReference type="ARBA" id="ARBA00022490"/>
    </source>
</evidence>
<keyword evidence="4" id="KW-0131">Cell cycle</keyword>
<organism evidence="6">
    <name type="scientific">Salinispirillum sp. LH 10-3-1</name>
    <dbReference type="NCBI Taxonomy" id="2952525"/>
    <lineage>
        <taxon>Bacteria</taxon>
        <taxon>Pseudomonadati</taxon>
        <taxon>Pseudomonadota</taxon>
        <taxon>Gammaproteobacteria</taxon>
        <taxon>Oceanospirillales</taxon>
        <taxon>Saccharospirillaceae</taxon>
        <taxon>Salinispirillum</taxon>
    </lineage>
</organism>
<dbReference type="RefSeq" id="WP_304994052.1">
    <property type="nucleotide sequence ID" value="NZ_CP101717.1"/>
</dbReference>
<dbReference type="SUPFAM" id="SSF46785">
    <property type="entry name" value="Winged helix' DNA-binding domain"/>
    <property type="match status" value="2"/>
</dbReference>